<keyword evidence="1" id="KW-1133">Transmembrane helix</keyword>
<evidence type="ECO:0000313" key="3">
    <source>
        <dbReference type="Proteomes" id="UP001601444"/>
    </source>
</evidence>
<dbReference type="EMBL" id="JBIAMX010000008">
    <property type="protein sequence ID" value="MFF0544215.1"/>
    <property type="molecule type" value="Genomic_DNA"/>
</dbReference>
<dbReference type="Proteomes" id="UP001601444">
    <property type="component" value="Unassembled WGS sequence"/>
</dbReference>
<organism evidence="2 3">
    <name type="scientific">Nocardia thailandica</name>
    <dbReference type="NCBI Taxonomy" id="257275"/>
    <lineage>
        <taxon>Bacteria</taxon>
        <taxon>Bacillati</taxon>
        <taxon>Actinomycetota</taxon>
        <taxon>Actinomycetes</taxon>
        <taxon>Mycobacteriales</taxon>
        <taxon>Nocardiaceae</taxon>
        <taxon>Nocardia</taxon>
    </lineage>
</organism>
<evidence type="ECO:0008006" key="4">
    <source>
        <dbReference type="Google" id="ProtNLM"/>
    </source>
</evidence>
<name>A0ABW6PPN2_9NOCA</name>
<evidence type="ECO:0000256" key="1">
    <source>
        <dbReference type="SAM" id="Phobius"/>
    </source>
</evidence>
<feature type="transmembrane region" description="Helical" evidence="1">
    <location>
        <begin position="45"/>
        <end position="67"/>
    </location>
</feature>
<proteinExistence type="predicted"/>
<protein>
    <recommendedName>
        <fullName evidence="4">DUF4190 domain-containing protein</fullName>
    </recommendedName>
</protein>
<gene>
    <name evidence="2" type="ORF">ACFYTF_15400</name>
</gene>
<sequence>MTTGGVAPGREASPGWMWTGRFLAGGAALWSLALLWLGLSSVNLMLYGALVLLLLAGGIVWSAWVLVGVIRYRRWRSGLVAPACVLVAAGLVISGAAYDLGWWLTRPRLEAAAVTCHSRADDHLVGVYLVSRVERIEGGCVFYLPEHSFREPSGRAFVPGGEPVSCAAFGAEGRIYTPMDGPWYEFSDC</sequence>
<feature type="transmembrane region" description="Helical" evidence="1">
    <location>
        <begin position="79"/>
        <end position="98"/>
    </location>
</feature>
<keyword evidence="3" id="KW-1185">Reference proteome</keyword>
<comment type="caution">
    <text evidence="2">The sequence shown here is derived from an EMBL/GenBank/DDBJ whole genome shotgun (WGS) entry which is preliminary data.</text>
</comment>
<reference evidence="2 3" key="1">
    <citation type="submission" date="2024-10" db="EMBL/GenBank/DDBJ databases">
        <title>The Natural Products Discovery Center: Release of the First 8490 Sequenced Strains for Exploring Actinobacteria Biosynthetic Diversity.</title>
        <authorList>
            <person name="Kalkreuter E."/>
            <person name="Kautsar S.A."/>
            <person name="Yang D."/>
            <person name="Bader C.D."/>
            <person name="Teijaro C.N."/>
            <person name="Fluegel L."/>
            <person name="Davis C.M."/>
            <person name="Simpson J.R."/>
            <person name="Lauterbach L."/>
            <person name="Steele A.D."/>
            <person name="Gui C."/>
            <person name="Meng S."/>
            <person name="Li G."/>
            <person name="Viehrig K."/>
            <person name="Ye F."/>
            <person name="Su P."/>
            <person name="Kiefer A.F."/>
            <person name="Nichols A."/>
            <person name="Cepeda A.J."/>
            <person name="Yan W."/>
            <person name="Fan B."/>
            <person name="Jiang Y."/>
            <person name="Adhikari A."/>
            <person name="Zheng C.-J."/>
            <person name="Schuster L."/>
            <person name="Cowan T.M."/>
            <person name="Smanski M.J."/>
            <person name="Chevrette M.G."/>
            <person name="De Carvalho L.P.S."/>
            <person name="Shen B."/>
        </authorList>
    </citation>
    <scope>NUCLEOTIDE SEQUENCE [LARGE SCALE GENOMIC DNA]</scope>
    <source>
        <strain evidence="2 3">NPDC004045</strain>
    </source>
</reference>
<keyword evidence="1" id="KW-0472">Membrane</keyword>
<keyword evidence="1" id="KW-0812">Transmembrane</keyword>
<feature type="transmembrane region" description="Helical" evidence="1">
    <location>
        <begin position="20"/>
        <end position="39"/>
    </location>
</feature>
<evidence type="ECO:0000313" key="2">
    <source>
        <dbReference type="EMBL" id="MFF0544215.1"/>
    </source>
</evidence>
<accession>A0ABW6PPN2</accession>
<dbReference type="RefSeq" id="WP_387700822.1">
    <property type="nucleotide sequence ID" value="NZ_JBIAMX010000008.1"/>
</dbReference>